<reference evidence="3" key="1">
    <citation type="submission" date="2016-07" db="EMBL/GenBank/DDBJ databases">
        <title>Multiple horizontal gene transfer events from other fungi enriched the ability of initially mycotrophic Trichoderma (Ascomycota) to feed on dead plant biomass.</title>
        <authorList>
            <consortium name="DOE Joint Genome Institute"/>
            <person name="Atanasova L."/>
            <person name="Chenthamara K."/>
            <person name="Zhang J."/>
            <person name="Grujic M."/>
            <person name="Henrissat B."/>
            <person name="Kuo A."/>
            <person name="Aerts A."/>
            <person name="Salamov A."/>
            <person name="Lipzen A."/>
            <person name="Labutti K."/>
            <person name="Barry K."/>
            <person name="Miao Y."/>
            <person name="Rahimi M.J."/>
            <person name="Shen Q."/>
            <person name="Grigoriev I.V."/>
            <person name="Kubicek C.P."/>
            <person name="Druzhinina I.S."/>
        </authorList>
    </citation>
    <scope>NUCLEOTIDE SEQUENCE [LARGE SCALE GENOMIC DNA]</scope>
    <source>
        <strain evidence="3">TUCIM 6016</strain>
    </source>
</reference>
<protein>
    <submittedName>
        <fullName evidence="2">Uncharacterized protein</fullName>
    </submittedName>
</protein>
<evidence type="ECO:0000256" key="1">
    <source>
        <dbReference type="SAM" id="MobiDB-lite"/>
    </source>
</evidence>
<organism evidence="2 3">
    <name type="scientific">Trichoderma citrinoviride</name>
    <dbReference type="NCBI Taxonomy" id="58853"/>
    <lineage>
        <taxon>Eukaryota</taxon>
        <taxon>Fungi</taxon>
        <taxon>Dikarya</taxon>
        <taxon>Ascomycota</taxon>
        <taxon>Pezizomycotina</taxon>
        <taxon>Sordariomycetes</taxon>
        <taxon>Hypocreomycetidae</taxon>
        <taxon>Hypocreales</taxon>
        <taxon>Hypocreaceae</taxon>
        <taxon>Trichoderma</taxon>
    </lineage>
</organism>
<feature type="compositionally biased region" description="Basic and acidic residues" evidence="1">
    <location>
        <begin position="140"/>
        <end position="151"/>
    </location>
</feature>
<dbReference type="EMBL" id="KZ680225">
    <property type="protein sequence ID" value="PTB62047.1"/>
    <property type="molecule type" value="Genomic_DNA"/>
</dbReference>
<name>A0A2T4AYA9_9HYPO</name>
<dbReference type="Proteomes" id="UP000241546">
    <property type="component" value="Unassembled WGS sequence"/>
</dbReference>
<gene>
    <name evidence="2" type="ORF">BBK36DRAFT_23903</name>
</gene>
<accession>A0A2T4AYA9</accession>
<dbReference type="GeneID" id="36606090"/>
<feature type="region of interest" description="Disordered" evidence="1">
    <location>
        <begin position="247"/>
        <end position="267"/>
    </location>
</feature>
<keyword evidence="3" id="KW-1185">Reference proteome</keyword>
<evidence type="ECO:0000313" key="3">
    <source>
        <dbReference type="Proteomes" id="UP000241546"/>
    </source>
</evidence>
<proteinExistence type="predicted"/>
<sequence>MAQLAGGRVAYLFDRCELSFCGTISDPPEGSLDHGGLLIRALSAYRVCDFLPDEGFTSMRLRVLDIRIHADAEPGNSYAMDAPHVAARCCMSFCELLDVSGSVQLSTLTPEGRESVRRKKRTHRHEAFYPQSNQVCYAKDTGEDDKTQREREKRRRKSDMRLRGAIPRGTGQALAIQPTNQDGESAACPGVTGAAPPVVWSNGKTNGWGRCSKWRCNCARLSKQRPVAGPRHRVRRRIRDGVALKAMDGRKGGTGRGSRFAGEGSAA</sequence>
<dbReference type="RefSeq" id="XP_024745367.1">
    <property type="nucleotide sequence ID" value="XM_024897972.1"/>
</dbReference>
<evidence type="ECO:0000313" key="2">
    <source>
        <dbReference type="EMBL" id="PTB62047.1"/>
    </source>
</evidence>
<dbReference type="AlphaFoldDB" id="A0A2T4AYA9"/>
<feature type="region of interest" description="Disordered" evidence="1">
    <location>
        <begin position="139"/>
        <end position="164"/>
    </location>
</feature>